<comment type="caution">
    <text evidence="2">The sequence shown here is derived from an EMBL/GenBank/DDBJ whole genome shotgun (WGS) entry which is preliminary data.</text>
</comment>
<dbReference type="Proteomes" id="UP000029078">
    <property type="component" value="Unassembled WGS sequence"/>
</dbReference>
<dbReference type="EMBL" id="JGZL01000008">
    <property type="protein sequence ID" value="KFI89375.1"/>
    <property type="molecule type" value="Genomic_DNA"/>
</dbReference>
<dbReference type="RefSeq" id="WP_026645752.1">
    <property type="nucleotide sequence ID" value="NZ_JGZL01000008.1"/>
</dbReference>
<evidence type="ECO:0000313" key="2">
    <source>
        <dbReference type="EMBL" id="KFI89375.1"/>
    </source>
</evidence>
<accession>A0A087D1H5</accession>
<dbReference type="InterPro" id="IPR007160">
    <property type="entry name" value="DUF362"/>
</dbReference>
<dbReference type="eggNOG" id="COG2768">
    <property type="taxonomic scope" value="Bacteria"/>
</dbReference>
<organism evidence="2 3">
    <name type="scientific">Bifidobacterium ruminantium</name>
    <dbReference type="NCBI Taxonomy" id="78346"/>
    <lineage>
        <taxon>Bacteria</taxon>
        <taxon>Bacillati</taxon>
        <taxon>Actinomycetota</taxon>
        <taxon>Actinomycetes</taxon>
        <taxon>Bifidobacteriales</taxon>
        <taxon>Bifidobacteriaceae</taxon>
        <taxon>Bifidobacterium</taxon>
    </lineage>
</organism>
<protein>
    <submittedName>
        <fullName evidence="2">Putative Fe-S center protein</fullName>
    </submittedName>
</protein>
<feature type="domain" description="DUF362" evidence="1">
    <location>
        <begin position="50"/>
        <end position="262"/>
    </location>
</feature>
<keyword evidence="3" id="KW-1185">Reference proteome</keyword>
<evidence type="ECO:0000259" key="1">
    <source>
        <dbReference type="Pfam" id="PF04015"/>
    </source>
</evidence>
<sequence>MAEFDIASLDGLAHRTDNEQAPEVYFTPLITSDSLLAAYHALGTKPKGRVAIKIHSGESEKSNNLNPALVKDLVREIGGTLVECATAYDGNRETPEKSLAVFKERGYADIAPIQIMDMGGEIEIPVAKHRHIAYDIVGKHIDDYDSIFVLSHFKGHPMGGFGGALKNVSIGIASSNGKRWIHSAGVATDHWVEADQDDFLESMAEADEAVISHMHGNMMYLNVMNRLSVDCDCFPTPSEPDMHDIGVLSSLDPVALDQACVDLVHIAPDGASVTERIASRHGEHTLEYAEELGIGSRSYRLTVLD</sequence>
<dbReference type="Gene3D" id="3.40.50.11440">
    <property type="match status" value="1"/>
</dbReference>
<evidence type="ECO:0000313" key="3">
    <source>
        <dbReference type="Proteomes" id="UP000029078"/>
    </source>
</evidence>
<dbReference type="STRING" id="78346.BRUM_1156"/>
<proteinExistence type="predicted"/>
<name>A0A087D1H5_BIFRU</name>
<dbReference type="Pfam" id="PF04015">
    <property type="entry name" value="DUF362"/>
    <property type="match status" value="1"/>
</dbReference>
<reference evidence="2 3" key="1">
    <citation type="submission" date="2014-03" db="EMBL/GenBank/DDBJ databases">
        <title>Genomics of Bifidobacteria.</title>
        <authorList>
            <person name="Ventura M."/>
            <person name="Milani C."/>
            <person name="Lugli G.A."/>
        </authorList>
    </citation>
    <scope>NUCLEOTIDE SEQUENCE [LARGE SCALE GENOMIC DNA]</scope>
    <source>
        <strain evidence="2 3">LMG 21811</strain>
    </source>
</reference>
<gene>
    <name evidence="2" type="ORF">BRUM_1156</name>
</gene>
<dbReference type="AlphaFoldDB" id="A0A087D1H5"/>